<reference evidence="2 3" key="1">
    <citation type="journal article" date="2016" name="Nat. Commun.">
        <title>Extremotolerant tardigrade genome and improved radiotolerance of human cultured cells by tardigrade-unique protein.</title>
        <authorList>
            <person name="Hashimoto T."/>
            <person name="Horikawa D.D."/>
            <person name="Saito Y."/>
            <person name="Kuwahara H."/>
            <person name="Kozuka-Hata H."/>
            <person name="Shin-I T."/>
            <person name="Minakuchi Y."/>
            <person name="Ohishi K."/>
            <person name="Motoyama A."/>
            <person name="Aizu T."/>
            <person name="Enomoto A."/>
            <person name="Kondo K."/>
            <person name="Tanaka S."/>
            <person name="Hara Y."/>
            <person name="Koshikawa S."/>
            <person name="Sagara H."/>
            <person name="Miura T."/>
            <person name="Yokobori S."/>
            <person name="Miyagawa K."/>
            <person name="Suzuki Y."/>
            <person name="Kubo T."/>
            <person name="Oyama M."/>
            <person name="Kohara Y."/>
            <person name="Fujiyama A."/>
            <person name="Arakawa K."/>
            <person name="Katayama T."/>
            <person name="Toyoda A."/>
            <person name="Kunieda T."/>
        </authorList>
    </citation>
    <scope>NUCLEOTIDE SEQUENCE [LARGE SCALE GENOMIC DNA]</scope>
    <source>
        <strain evidence="2 3">YOKOZUNA-1</strain>
    </source>
</reference>
<keyword evidence="3" id="KW-1185">Reference proteome</keyword>
<protein>
    <recommendedName>
        <fullName evidence="4">Major facilitator superfamily (MFS) profile domain-containing protein</fullName>
    </recommendedName>
</protein>
<evidence type="ECO:0000313" key="2">
    <source>
        <dbReference type="EMBL" id="GAU88619.1"/>
    </source>
</evidence>
<name>A0A1D1UFR8_RAMVA</name>
<evidence type="ECO:0000256" key="1">
    <source>
        <dbReference type="SAM" id="SignalP"/>
    </source>
</evidence>
<keyword evidence="1" id="KW-0732">Signal</keyword>
<dbReference type="Proteomes" id="UP000186922">
    <property type="component" value="Unassembled WGS sequence"/>
</dbReference>
<gene>
    <name evidence="2" type="primary">RvY_01287-1</name>
    <name evidence="2" type="synonym">RvY_01287.1</name>
    <name evidence="2" type="ORF">RvY_01287</name>
</gene>
<dbReference type="EMBL" id="BDGG01000001">
    <property type="protein sequence ID" value="GAU88619.1"/>
    <property type="molecule type" value="Genomic_DNA"/>
</dbReference>
<comment type="caution">
    <text evidence="2">The sequence shown here is derived from an EMBL/GenBank/DDBJ whole genome shotgun (WGS) entry which is preliminary data.</text>
</comment>
<organism evidence="2 3">
    <name type="scientific">Ramazzottius varieornatus</name>
    <name type="common">Water bear</name>
    <name type="synonym">Tardigrade</name>
    <dbReference type="NCBI Taxonomy" id="947166"/>
    <lineage>
        <taxon>Eukaryota</taxon>
        <taxon>Metazoa</taxon>
        <taxon>Ecdysozoa</taxon>
        <taxon>Tardigrada</taxon>
        <taxon>Eutardigrada</taxon>
        <taxon>Parachela</taxon>
        <taxon>Hypsibioidea</taxon>
        <taxon>Ramazzottiidae</taxon>
        <taxon>Ramazzottius</taxon>
    </lineage>
</organism>
<proteinExistence type="predicted"/>
<evidence type="ECO:0000313" key="3">
    <source>
        <dbReference type="Proteomes" id="UP000186922"/>
    </source>
</evidence>
<feature type="chain" id="PRO_5008897196" description="Major facilitator superfamily (MFS) profile domain-containing protein" evidence="1">
    <location>
        <begin position="21"/>
        <end position="85"/>
    </location>
</feature>
<feature type="signal peptide" evidence="1">
    <location>
        <begin position="1"/>
        <end position="20"/>
    </location>
</feature>
<dbReference type="AlphaFoldDB" id="A0A1D1UFR8"/>
<evidence type="ECO:0008006" key="4">
    <source>
        <dbReference type="Google" id="ProtNLM"/>
    </source>
</evidence>
<accession>A0A1D1UFR8</accession>
<sequence>MRFQWICFLIAAIFVLDASCFLVLTPLSVRDKRGAFKAAAFGATAGGILAGPSGGVAGGTMGTIAENRWRHRNDEPDGVEDSATA</sequence>